<dbReference type="GO" id="GO:0003723">
    <property type="term" value="F:RNA binding"/>
    <property type="evidence" value="ECO:0007669"/>
    <property type="project" value="UniProtKB-KW"/>
</dbReference>
<evidence type="ECO:0000259" key="8">
    <source>
        <dbReference type="Pfam" id="PF01348"/>
    </source>
</evidence>
<evidence type="ECO:0000259" key="9">
    <source>
        <dbReference type="Pfam" id="PF01824"/>
    </source>
</evidence>
<dbReference type="GO" id="GO:0008033">
    <property type="term" value="P:tRNA processing"/>
    <property type="evidence" value="ECO:0007669"/>
    <property type="project" value="UniProtKB-KW"/>
</dbReference>
<dbReference type="InterPro" id="IPR024942">
    <property type="entry name" value="Maturase_MatK_N"/>
</dbReference>
<dbReference type="InterPro" id="IPR024937">
    <property type="entry name" value="Domain_X"/>
</dbReference>
<evidence type="ECO:0000256" key="2">
    <source>
        <dbReference type="ARBA" id="ARBA00022640"/>
    </source>
</evidence>
<evidence type="ECO:0000256" key="7">
    <source>
        <dbReference type="RuleBase" id="RU004226"/>
    </source>
</evidence>
<evidence type="ECO:0000256" key="3">
    <source>
        <dbReference type="ARBA" id="ARBA00022664"/>
    </source>
</evidence>
<keyword evidence="7 10" id="KW-0150">Chloroplast</keyword>
<evidence type="ECO:0000256" key="1">
    <source>
        <dbReference type="ARBA" id="ARBA00006621"/>
    </source>
</evidence>
<name>D0PPT5_9CONI</name>
<gene>
    <name evidence="6 10" type="primary">matK</name>
</gene>
<feature type="domain" description="Maturase MatK N-terminal" evidence="9">
    <location>
        <begin position="1"/>
        <end position="331"/>
    </location>
</feature>
<dbReference type="GO" id="GO:0008380">
    <property type="term" value="P:RNA splicing"/>
    <property type="evidence" value="ECO:0007669"/>
    <property type="project" value="UniProtKB-UniRule"/>
</dbReference>
<dbReference type="HAMAP" id="MF_01390">
    <property type="entry name" value="MatK"/>
    <property type="match status" value="1"/>
</dbReference>
<dbReference type="EMBL" id="EU161482">
    <property type="protein sequence ID" value="ACB15036.1"/>
    <property type="molecule type" value="Genomic_DNA"/>
</dbReference>
<dbReference type="GO" id="GO:0006397">
    <property type="term" value="P:mRNA processing"/>
    <property type="evidence" value="ECO:0007669"/>
    <property type="project" value="UniProtKB-KW"/>
</dbReference>
<dbReference type="Pfam" id="PF01824">
    <property type="entry name" value="MatK_N"/>
    <property type="match status" value="1"/>
</dbReference>
<evidence type="ECO:0000256" key="4">
    <source>
        <dbReference type="ARBA" id="ARBA00022694"/>
    </source>
</evidence>
<reference evidence="10" key="1">
    <citation type="submission" date="2007-09" db="EMBL/GenBank/DDBJ databases">
        <authorList>
            <person name="Wang Q."/>
            <person name="Liu N."/>
            <person name="Zhou D."/>
            <person name="Zhu Y."/>
            <person name="Zhong Y."/>
        </authorList>
    </citation>
    <scope>NUCLEOTIDE SEQUENCE</scope>
    <source>
        <strain evidence="10">131</strain>
    </source>
</reference>
<dbReference type="PANTHER" id="PTHR34811">
    <property type="entry name" value="MATURASE K"/>
    <property type="match status" value="1"/>
</dbReference>
<dbReference type="PANTHER" id="PTHR34811:SF1">
    <property type="entry name" value="MATURASE K"/>
    <property type="match status" value="1"/>
</dbReference>
<proteinExistence type="inferred from homology"/>
<dbReference type="GO" id="GO:0009507">
    <property type="term" value="C:chloroplast"/>
    <property type="evidence" value="ECO:0007669"/>
    <property type="project" value="UniProtKB-SubCell"/>
</dbReference>
<feature type="domain" description="Domain X" evidence="8">
    <location>
        <begin position="362"/>
        <end position="465"/>
    </location>
</feature>
<dbReference type="Pfam" id="PF01348">
    <property type="entry name" value="Intron_maturas2"/>
    <property type="match status" value="1"/>
</dbReference>
<keyword evidence="2 7" id="KW-0934">Plastid</keyword>
<dbReference type="InterPro" id="IPR002866">
    <property type="entry name" value="Maturase_MatK"/>
</dbReference>
<keyword evidence="5 6" id="KW-0694">RNA-binding</keyword>
<accession>D0PPT5</accession>
<keyword evidence="4 6" id="KW-0819">tRNA processing</keyword>
<evidence type="ECO:0000256" key="6">
    <source>
        <dbReference type="HAMAP-Rule" id="MF_01390"/>
    </source>
</evidence>
<evidence type="ECO:0000256" key="5">
    <source>
        <dbReference type="ARBA" id="ARBA00022884"/>
    </source>
</evidence>
<protein>
    <recommendedName>
        <fullName evidence="6">Maturase K</fullName>
    </recommendedName>
    <alternativeName>
        <fullName evidence="6">Intron maturase</fullName>
    </alternativeName>
</protein>
<evidence type="ECO:0000313" key="10">
    <source>
        <dbReference type="EMBL" id="ACB15036.1"/>
    </source>
</evidence>
<keyword evidence="3 6" id="KW-0507">mRNA processing</keyword>
<comment type="subcellular location">
    <subcellularLocation>
        <location evidence="6">Plastid</location>
        <location evidence="6">Chloroplast</location>
    </subcellularLocation>
</comment>
<organism evidence="10">
    <name type="scientific">Acmopyle pancheri</name>
    <dbReference type="NCBI Taxonomy" id="58026"/>
    <lineage>
        <taxon>Eukaryota</taxon>
        <taxon>Viridiplantae</taxon>
        <taxon>Streptophyta</taxon>
        <taxon>Embryophyta</taxon>
        <taxon>Tracheophyta</taxon>
        <taxon>Spermatophyta</taxon>
        <taxon>Pinopsida</taxon>
        <taxon>Pinidae</taxon>
        <taxon>Conifers II</taxon>
        <taxon>Araucariales</taxon>
        <taxon>Podocarpaceae</taxon>
        <taxon>Acmopyle</taxon>
    </lineage>
</organism>
<dbReference type="AlphaFoldDB" id="D0PPT5"/>
<geneLocation type="chloroplast" evidence="10"/>
<comment type="function">
    <text evidence="6 7">Usually encoded in the trnK tRNA gene intron. Probably assists in splicing its own and other chloroplast group II introns.</text>
</comment>
<comment type="similarity">
    <text evidence="1 6">Belongs to the intron maturase 2 family. MatK subfamily.</text>
</comment>
<sequence length="509" mass="61431">MDEFRRDGNKHRSCQQCFLYPLFFQQDLYAIAHDHHSDRANCSEPSKIRISNEFSFLTVKRSINRIRQWKDSIFLFRDFNANQWMDQNRSSYSEFLLEGFTLVLEVSFSMRAKYSIECINGWKSFRSIHCLFPLIEDKFPHSNYISDIRLPYAIHPEILVRIFRRWIRDAPSLHLLRFILYEYKNSFSCKNLQKTILVSRGENKKLSLFLWNSYVCECESILVPLLKRFYHSQLLCYGSLPERTHFDRKMKNIFIFRCAISTKRIWFLKDPFFHYVRYRERSLVALKGSVLQVKKWRYNLLHFWLRYSHLWPQPYRVCIFKLPKKCFYFLGFSLSIKMKYLEVRIKMLEDSLITDLIINEIHPIAPIRSIISFLAKERFCDISGRPISKFAWASLTDDDILDRFDRIWSNFFHYYSGSFNQEGLYSIKYLLILSCAKTLACKHKSTIRVVREELGLELFTKAFSKERELIYRILSKIRLERERFWHLDIFQMNSLANSCQKIRNQELKN</sequence>